<dbReference type="OrthoDB" id="5778227at2759"/>
<dbReference type="AlphaFoldDB" id="A0A2G5T6L6"/>
<evidence type="ECO:0000313" key="1">
    <source>
        <dbReference type="EMBL" id="PIC22833.1"/>
    </source>
</evidence>
<name>A0A2G5T6L6_9PELO</name>
<reference evidence="2" key="1">
    <citation type="submission" date="2017-10" db="EMBL/GenBank/DDBJ databases">
        <title>Rapid genome shrinkage in a self-fertile nematode reveals novel sperm competition proteins.</title>
        <authorList>
            <person name="Yin D."/>
            <person name="Schwarz E.M."/>
            <person name="Thomas C.G."/>
            <person name="Felde R.L."/>
            <person name="Korf I.F."/>
            <person name="Cutter A.D."/>
            <person name="Schartner C.M."/>
            <person name="Ralston E.J."/>
            <person name="Meyer B.J."/>
            <person name="Haag E.S."/>
        </authorList>
    </citation>
    <scope>NUCLEOTIDE SEQUENCE [LARGE SCALE GENOMIC DNA]</scope>
    <source>
        <strain evidence="2">JU1422</strain>
    </source>
</reference>
<organism evidence="1 2">
    <name type="scientific">Caenorhabditis nigoni</name>
    <dbReference type="NCBI Taxonomy" id="1611254"/>
    <lineage>
        <taxon>Eukaryota</taxon>
        <taxon>Metazoa</taxon>
        <taxon>Ecdysozoa</taxon>
        <taxon>Nematoda</taxon>
        <taxon>Chromadorea</taxon>
        <taxon>Rhabditida</taxon>
        <taxon>Rhabditina</taxon>
        <taxon>Rhabditomorpha</taxon>
        <taxon>Rhabditoidea</taxon>
        <taxon>Rhabditidae</taxon>
        <taxon>Peloderinae</taxon>
        <taxon>Caenorhabditis</taxon>
    </lineage>
</organism>
<protein>
    <submittedName>
        <fullName evidence="1">Uncharacterized protein</fullName>
    </submittedName>
</protein>
<keyword evidence="2" id="KW-1185">Reference proteome</keyword>
<comment type="caution">
    <text evidence="1">The sequence shown here is derived from an EMBL/GenBank/DDBJ whole genome shotgun (WGS) entry which is preliminary data.</text>
</comment>
<proteinExistence type="predicted"/>
<evidence type="ECO:0000313" key="2">
    <source>
        <dbReference type="Proteomes" id="UP000230233"/>
    </source>
</evidence>
<gene>
    <name evidence="1" type="primary">Cni-F28A12.10</name>
    <name evidence="1" type="synonym">Cnig_chr_V.g16754</name>
    <name evidence="1" type="ORF">B9Z55_016754</name>
</gene>
<dbReference type="EMBL" id="PDUG01000005">
    <property type="protein sequence ID" value="PIC22833.1"/>
    <property type="molecule type" value="Genomic_DNA"/>
</dbReference>
<sequence>MEWIKKNIFCCCCHDSKKTEVVSPIIMDKPIPFSNPPRPGFKLAPSPPEGKGPSILFADGLGPADLPVGFYVSDLTHDPNSV</sequence>
<accession>A0A2G5T6L6</accession>
<dbReference type="Proteomes" id="UP000230233">
    <property type="component" value="Chromosome V"/>
</dbReference>